<feature type="domain" description="Sporulation stage II protein D amidase enhancer LytB N-terminal" evidence="1">
    <location>
        <begin position="209"/>
        <end position="275"/>
    </location>
</feature>
<proteinExistence type="predicted"/>
<dbReference type="AlphaFoldDB" id="A0A073KA76"/>
<protein>
    <submittedName>
        <fullName evidence="2">Peptidoglycan-binding protein</fullName>
    </submittedName>
</protein>
<keyword evidence="3" id="KW-1185">Reference proteome</keyword>
<sequence length="348" mass="40030">MIGYNPYQQDLVKRSFYQNPYFFNEEYYNQSAEYFYRASTGKLIVSVYEMSTEKPIKGAKVSIRKQEGNGTIITTLQTNEIGQTNVVSLPAPPKEYTSDPLGPKPYSEYILTIEAPNYGVKVIRGVQIFAETTARQKVEMAPIIRTGNQQSIEIIDIPKHKLTEQYLERQLQPQYSSSSCIPSFVYNVKIPEFIIVHDGEPHAQALRYRVTFKDYIKNVAASEVYPTWPKEALRANIICMTSLTLNRIYTGHYFERGFTISSSAQFDQSYNHGKNNFAEIDDIVDEVFNQYIAKPYSIEPLFIPYCSGVRICPTGYFSKWGSKYLADQGRDYLSIIRSYYPVAEIRFV</sequence>
<comment type="caution">
    <text evidence="2">The sequence shown here is derived from an EMBL/GenBank/DDBJ whole genome shotgun (WGS) entry which is preliminary data.</text>
</comment>
<evidence type="ECO:0000259" key="1">
    <source>
        <dbReference type="Pfam" id="PF08486"/>
    </source>
</evidence>
<dbReference type="InterPro" id="IPR013693">
    <property type="entry name" value="SpoIID/LytB_N"/>
</dbReference>
<dbReference type="OrthoDB" id="2933491at2"/>
<dbReference type="Proteomes" id="UP000027778">
    <property type="component" value="Unassembled WGS sequence"/>
</dbReference>
<evidence type="ECO:0000313" key="3">
    <source>
        <dbReference type="Proteomes" id="UP000027778"/>
    </source>
</evidence>
<evidence type="ECO:0000313" key="2">
    <source>
        <dbReference type="EMBL" id="KEK23435.1"/>
    </source>
</evidence>
<dbReference type="Pfam" id="PF08486">
    <property type="entry name" value="SpoIID"/>
    <property type="match status" value="1"/>
</dbReference>
<name>A0A073KA76_9BACI</name>
<dbReference type="STRING" id="574375.AZF08_17450"/>
<dbReference type="eggNOG" id="COG3409">
    <property type="taxonomic scope" value="Bacteria"/>
</dbReference>
<dbReference type="EMBL" id="JOTM01000016">
    <property type="protein sequence ID" value="KEK23435.1"/>
    <property type="molecule type" value="Genomic_DNA"/>
</dbReference>
<accession>A0A073KA76</accession>
<reference evidence="2 3" key="1">
    <citation type="submission" date="2014-06" db="EMBL/GenBank/DDBJ databases">
        <title>Draft genome sequence of Bacillus gaemokensis JCM 15801 (MCCC 1A00707).</title>
        <authorList>
            <person name="Lai Q."/>
            <person name="Liu Y."/>
            <person name="Shao Z."/>
        </authorList>
    </citation>
    <scope>NUCLEOTIDE SEQUENCE [LARGE SCALE GENOMIC DNA]</scope>
    <source>
        <strain evidence="2 3">JCM 15801</strain>
    </source>
</reference>
<organism evidence="2 3">
    <name type="scientific">Bacillus gaemokensis</name>
    <dbReference type="NCBI Taxonomy" id="574375"/>
    <lineage>
        <taxon>Bacteria</taxon>
        <taxon>Bacillati</taxon>
        <taxon>Bacillota</taxon>
        <taxon>Bacilli</taxon>
        <taxon>Bacillales</taxon>
        <taxon>Bacillaceae</taxon>
        <taxon>Bacillus</taxon>
        <taxon>Bacillus cereus group</taxon>
    </lineage>
</organism>
<gene>
    <name evidence="2" type="ORF">BAGA_09115</name>
</gene>
<dbReference type="RefSeq" id="WP_033675627.1">
    <property type="nucleotide sequence ID" value="NZ_JOTM01000016.1"/>
</dbReference>